<dbReference type="CDD" id="cd00538">
    <property type="entry name" value="PA"/>
    <property type="match status" value="1"/>
</dbReference>
<organism evidence="2 3">
    <name type="scientific">Pythium insidiosum</name>
    <name type="common">Pythiosis disease agent</name>
    <dbReference type="NCBI Taxonomy" id="114742"/>
    <lineage>
        <taxon>Eukaryota</taxon>
        <taxon>Sar</taxon>
        <taxon>Stramenopiles</taxon>
        <taxon>Oomycota</taxon>
        <taxon>Peronosporomycetes</taxon>
        <taxon>Pythiales</taxon>
        <taxon>Pythiaceae</taxon>
        <taxon>Pythium</taxon>
    </lineage>
</organism>
<evidence type="ECO:0000313" key="2">
    <source>
        <dbReference type="EMBL" id="KAJ0410303.1"/>
    </source>
</evidence>
<comment type="caution">
    <text evidence="2">The sequence shown here is derived from an EMBL/GenBank/DDBJ whole genome shotgun (WGS) entry which is preliminary data.</text>
</comment>
<dbReference type="PROSITE" id="PS50106">
    <property type="entry name" value="PDZ"/>
    <property type="match status" value="1"/>
</dbReference>
<proteinExistence type="predicted"/>
<accession>A0AAD5QDA9</accession>
<dbReference type="Gene3D" id="3.50.30.30">
    <property type="match status" value="1"/>
</dbReference>
<protein>
    <recommendedName>
        <fullName evidence="1">PDZ domain-containing protein</fullName>
    </recommendedName>
</protein>
<name>A0AAD5QDA9_PYTIN</name>
<reference evidence="2" key="1">
    <citation type="submission" date="2021-12" db="EMBL/GenBank/DDBJ databases">
        <title>Prjna785345.</title>
        <authorList>
            <person name="Rujirawat T."/>
            <person name="Krajaejun T."/>
        </authorList>
    </citation>
    <scope>NUCLEOTIDE SEQUENCE</scope>
    <source>
        <strain evidence="2">Pi057C3</strain>
    </source>
</reference>
<feature type="domain" description="PDZ" evidence="1">
    <location>
        <begin position="61"/>
        <end position="130"/>
    </location>
</feature>
<evidence type="ECO:0000259" key="1">
    <source>
        <dbReference type="PROSITE" id="PS50106"/>
    </source>
</evidence>
<dbReference type="SUPFAM" id="SSF50156">
    <property type="entry name" value="PDZ domain-like"/>
    <property type="match status" value="1"/>
</dbReference>
<dbReference type="Pfam" id="PF02225">
    <property type="entry name" value="PA"/>
    <property type="match status" value="1"/>
</dbReference>
<dbReference type="InterPro" id="IPR001478">
    <property type="entry name" value="PDZ"/>
</dbReference>
<evidence type="ECO:0000313" key="3">
    <source>
        <dbReference type="Proteomes" id="UP001209570"/>
    </source>
</evidence>
<dbReference type="AlphaFoldDB" id="A0AAD5QDA9"/>
<dbReference type="InterPro" id="IPR003137">
    <property type="entry name" value="PA_domain"/>
</dbReference>
<dbReference type="EMBL" id="JAKCXM010000001">
    <property type="protein sequence ID" value="KAJ0410303.1"/>
    <property type="molecule type" value="Genomic_DNA"/>
</dbReference>
<dbReference type="InterPro" id="IPR036034">
    <property type="entry name" value="PDZ_sf"/>
</dbReference>
<dbReference type="Proteomes" id="UP001209570">
    <property type="component" value="Unassembled WGS sequence"/>
</dbReference>
<keyword evidence="3" id="KW-1185">Reference proteome</keyword>
<sequence length="531" mass="56965">MSSRPPPPICASVRLSLISLLPWVWLGIWLGHLASPNGPWLPLVAAQAPPSPCPNVADQQFVVVVTTDTSLGLRLSERLEILEFIADESGRSRAVEATGLAEIGDRLIAVNNVSLTALSFKDALGQLRAATLPKHLLFQSGDGRCFVDSGADNARSPGINTTVNDGVLTVLPPSLEFDEVVFTTGRKDSELSVFAVLSADGQPPSCGFRELVVANPMDACLPLAVDATDKFIVVPSLAGCPAHQKAAFAQEAGAKGILFVQRSGHKPQQIRLPPDVPKAIRLPMAMVTFDAGFSLLQRLAKLYHADTPYLQFRFRAECASDVYAVRPSDAESSISASHAVQLASAAAGFLALRISATASTTLTAAAFDFMRPRPLEDDAVPATDGQSLAESSANVLPMGLHKIYFAPSVLNPCEQRPERQPPQLVFWRAEIADAFVALSYRTTACALLQQLDYFAKMNALGVIFSDADFPSSASEQDVRLVARQTSIPFVFVSEATMETMQGFGRDPAATTAPHVLVEFTAESKPILRELL</sequence>
<gene>
    <name evidence="2" type="ORF">P43SY_002635</name>
</gene>